<evidence type="ECO:0000256" key="1">
    <source>
        <dbReference type="SAM" id="Phobius"/>
    </source>
</evidence>
<evidence type="ECO:0000313" key="4">
    <source>
        <dbReference type="Proteomes" id="UP000278143"/>
    </source>
</evidence>
<sequence>MWSLIFHVFAALYALYLVDASVVFTSDNGTHVALPSTDYYLHPEAYYNYTGIALYWRFGYDRLRDECVFAPVNTTDPQLHTIAGRASGYAHFAIVLNYPPSVYVDCKSKEQMDRATTAFLDQLATAGFPPVDLFLLVGHAGRIVFIVDDYILHSDHNPFRNYIRSAAVKIAIVKKDKAGTKAPSTKLGAYTIYHYHAVQEANQWNQLLLSPENIIPKWFCFTLVLQILVYALARVARLVSLRMLSFDLLVLSFIVTIIYAIFLLLHYLAPYNYNALDKATFIYSFLSRVPFDLILWHWSVVGRNLFSRRAVLFFRAIIIVDFLSNVFRLVFMVMNLDQPEEANNGLKLYGRLINIASAAIPAMNTAIFGGLKIIYDMAYLMRAIAFLLVLGVYWPMPKSRVVEPAKRASFSEMAVTMSKTTIDDRTKY</sequence>
<keyword evidence="1" id="KW-0812">Transmembrane</keyword>
<feature type="transmembrane region" description="Helical" evidence="1">
    <location>
        <begin position="312"/>
        <end position="336"/>
    </location>
</feature>
<dbReference type="OrthoDB" id="10432870at2759"/>
<feature type="transmembrane region" description="Helical" evidence="1">
    <location>
        <begin position="379"/>
        <end position="396"/>
    </location>
</feature>
<feature type="transmembrane region" description="Helical" evidence="1">
    <location>
        <begin position="281"/>
        <end position="300"/>
    </location>
</feature>
<evidence type="ECO:0000256" key="2">
    <source>
        <dbReference type="SAM" id="SignalP"/>
    </source>
</evidence>
<protein>
    <submittedName>
        <fullName evidence="3">Uncharacterized protein</fullName>
    </submittedName>
</protein>
<dbReference type="Proteomes" id="UP000278143">
    <property type="component" value="Unassembled WGS sequence"/>
</dbReference>
<keyword evidence="2" id="KW-0732">Signal</keyword>
<evidence type="ECO:0000313" key="3">
    <source>
        <dbReference type="EMBL" id="RKP27847.1"/>
    </source>
</evidence>
<dbReference type="EMBL" id="KZ989144">
    <property type="protein sequence ID" value="RKP27847.1"/>
    <property type="molecule type" value="Genomic_DNA"/>
</dbReference>
<keyword evidence="1" id="KW-1133">Transmembrane helix</keyword>
<gene>
    <name evidence="3" type="ORF">SYNPS1DRAFT_20741</name>
</gene>
<feature type="chain" id="PRO_5020231867" evidence="2">
    <location>
        <begin position="21"/>
        <end position="428"/>
    </location>
</feature>
<reference evidence="4" key="1">
    <citation type="journal article" date="2018" name="Nat. Microbiol.">
        <title>Leveraging single-cell genomics to expand the fungal tree of life.</title>
        <authorList>
            <person name="Ahrendt S.R."/>
            <person name="Quandt C.A."/>
            <person name="Ciobanu D."/>
            <person name="Clum A."/>
            <person name="Salamov A."/>
            <person name="Andreopoulos B."/>
            <person name="Cheng J.F."/>
            <person name="Woyke T."/>
            <person name="Pelin A."/>
            <person name="Henrissat B."/>
            <person name="Reynolds N.K."/>
            <person name="Benny G.L."/>
            <person name="Smith M.E."/>
            <person name="James T.Y."/>
            <person name="Grigoriev I.V."/>
        </authorList>
    </citation>
    <scope>NUCLEOTIDE SEQUENCE [LARGE SCALE GENOMIC DNA]</scope>
    <source>
        <strain evidence="4">Benny S71-1</strain>
    </source>
</reference>
<keyword evidence="1" id="KW-0472">Membrane</keyword>
<feature type="transmembrane region" description="Helical" evidence="1">
    <location>
        <begin position="215"/>
        <end position="236"/>
    </location>
</feature>
<feature type="transmembrane region" description="Helical" evidence="1">
    <location>
        <begin position="348"/>
        <end position="367"/>
    </location>
</feature>
<keyword evidence="4" id="KW-1185">Reference proteome</keyword>
<dbReference type="AlphaFoldDB" id="A0A4P9Z5F1"/>
<feature type="transmembrane region" description="Helical" evidence="1">
    <location>
        <begin position="248"/>
        <end position="269"/>
    </location>
</feature>
<name>A0A4P9Z5F1_9FUNG</name>
<organism evidence="3 4">
    <name type="scientific">Syncephalis pseudoplumigaleata</name>
    <dbReference type="NCBI Taxonomy" id="1712513"/>
    <lineage>
        <taxon>Eukaryota</taxon>
        <taxon>Fungi</taxon>
        <taxon>Fungi incertae sedis</taxon>
        <taxon>Zoopagomycota</taxon>
        <taxon>Zoopagomycotina</taxon>
        <taxon>Zoopagomycetes</taxon>
        <taxon>Zoopagales</taxon>
        <taxon>Piptocephalidaceae</taxon>
        <taxon>Syncephalis</taxon>
    </lineage>
</organism>
<feature type="signal peptide" evidence="2">
    <location>
        <begin position="1"/>
        <end position="20"/>
    </location>
</feature>
<accession>A0A4P9Z5F1</accession>
<proteinExistence type="predicted"/>